<dbReference type="EMBL" id="FNQH01000013">
    <property type="protein sequence ID" value="SEA96023.1"/>
    <property type="molecule type" value="Genomic_DNA"/>
</dbReference>
<evidence type="ECO:0000313" key="2">
    <source>
        <dbReference type="EMBL" id="SEA96023.1"/>
    </source>
</evidence>
<dbReference type="InterPro" id="IPR023385">
    <property type="entry name" value="YopX-like_C"/>
</dbReference>
<dbReference type="Proteomes" id="UP000199042">
    <property type="component" value="Unassembled WGS sequence"/>
</dbReference>
<sequence length="132" mass="15212">MREIKFRAWDKKIQQFIDAKEIVISDGKIFRNWQDFEDYIPDDGTIDLVWFTGLKDKNGTDIFEGDILTAADGYTGLIGYRAESAQFVGFNIGKEFTEEEFDTLYTVNGSFNSAEVIGNRFENPELLKEDQE</sequence>
<dbReference type="Pfam" id="PF09643">
    <property type="entry name" value="YopX"/>
    <property type="match status" value="1"/>
</dbReference>
<dbReference type="RefSeq" id="WP_086987763.1">
    <property type="nucleotide sequence ID" value="NZ_FJNA01000005.1"/>
</dbReference>
<name>A0AB38A3Y5_9LACT</name>
<reference evidence="2 3" key="1">
    <citation type="submission" date="2016-10" db="EMBL/GenBank/DDBJ databases">
        <authorList>
            <person name="Varghese N."/>
            <person name="Submissions S."/>
        </authorList>
    </citation>
    <scope>NUCLEOTIDE SEQUENCE [LARGE SCALE GENOMIC DNA]</scope>
    <source>
        <strain evidence="2 3">DSM 14526</strain>
    </source>
</reference>
<dbReference type="NCBIfam" id="TIGR01671">
    <property type="entry name" value="phage_TIGR01671"/>
    <property type="match status" value="1"/>
</dbReference>
<comment type="caution">
    <text evidence="2">The sequence shown here is derived from an EMBL/GenBank/DDBJ whole genome shotgun (WGS) entry which is preliminary data.</text>
</comment>
<accession>A0AB38A3Y5</accession>
<keyword evidence="3" id="KW-1185">Reference proteome</keyword>
<evidence type="ECO:0000259" key="1">
    <source>
        <dbReference type="Pfam" id="PF09643"/>
    </source>
</evidence>
<feature type="domain" description="YopX protein" evidence="1">
    <location>
        <begin position="5"/>
        <end position="128"/>
    </location>
</feature>
<protein>
    <submittedName>
        <fullName evidence="2">Phage uncharacterized protein TIGR01671</fullName>
    </submittedName>
</protein>
<dbReference type="SUPFAM" id="SSF159006">
    <property type="entry name" value="YopX-like"/>
    <property type="match status" value="1"/>
</dbReference>
<organism evidence="2 3">
    <name type="scientific">Trichococcus collinsii</name>
    <dbReference type="NCBI Taxonomy" id="157076"/>
    <lineage>
        <taxon>Bacteria</taxon>
        <taxon>Bacillati</taxon>
        <taxon>Bacillota</taxon>
        <taxon>Bacilli</taxon>
        <taxon>Lactobacillales</taxon>
        <taxon>Carnobacteriaceae</taxon>
        <taxon>Trichococcus</taxon>
    </lineage>
</organism>
<evidence type="ECO:0000313" key="3">
    <source>
        <dbReference type="Proteomes" id="UP000199042"/>
    </source>
</evidence>
<dbReference type="InterPro" id="IPR010024">
    <property type="entry name" value="CHP16711"/>
</dbReference>
<proteinExistence type="predicted"/>
<dbReference type="InterPro" id="IPR019096">
    <property type="entry name" value="YopX_protein"/>
</dbReference>
<dbReference type="AlphaFoldDB" id="A0AB38A3Y5"/>
<dbReference type="Gene3D" id="2.30.30.290">
    <property type="entry name" value="YopX-like domains"/>
    <property type="match status" value="1"/>
</dbReference>
<gene>
    <name evidence="2" type="ORF">SAMN04488525_11330</name>
</gene>